<keyword evidence="1" id="KW-0812">Transmembrane</keyword>
<sequence length="36" mass="4200">MKMAACFLTGISLWSMVLAIILGILVYYYMQHKENF</sequence>
<evidence type="ECO:0000313" key="3">
    <source>
        <dbReference type="Proteomes" id="UP000015105"/>
    </source>
</evidence>
<name>A0A453I1J1_AEGTS</name>
<evidence type="ECO:0000256" key="1">
    <source>
        <dbReference type="SAM" id="Phobius"/>
    </source>
</evidence>
<dbReference type="EnsemblPlants" id="AET4Gv20397800.19">
    <property type="protein sequence ID" value="AET4Gv20397800.19"/>
    <property type="gene ID" value="AET4Gv20397800"/>
</dbReference>
<keyword evidence="1" id="KW-1133">Transmembrane helix</keyword>
<evidence type="ECO:0000313" key="2">
    <source>
        <dbReference type="EnsemblPlants" id="AET4Gv20397800.19"/>
    </source>
</evidence>
<dbReference type="Proteomes" id="UP000015105">
    <property type="component" value="Chromosome 4D"/>
</dbReference>
<reference evidence="2" key="4">
    <citation type="submission" date="2019-03" db="UniProtKB">
        <authorList>
            <consortium name="EnsemblPlants"/>
        </authorList>
    </citation>
    <scope>IDENTIFICATION</scope>
</reference>
<organism evidence="2 3">
    <name type="scientific">Aegilops tauschii subsp. strangulata</name>
    <name type="common">Goatgrass</name>
    <dbReference type="NCBI Taxonomy" id="200361"/>
    <lineage>
        <taxon>Eukaryota</taxon>
        <taxon>Viridiplantae</taxon>
        <taxon>Streptophyta</taxon>
        <taxon>Embryophyta</taxon>
        <taxon>Tracheophyta</taxon>
        <taxon>Spermatophyta</taxon>
        <taxon>Magnoliopsida</taxon>
        <taxon>Liliopsida</taxon>
        <taxon>Poales</taxon>
        <taxon>Poaceae</taxon>
        <taxon>BOP clade</taxon>
        <taxon>Pooideae</taxon>
        <taxon>Triticodae</taxon>
        <taxon>Triticeae</taxon>
        <taxon>Triticinae</taxon>
        <taxon>Aegilops</taxon>
    </lineage>
</organism>
<protein>
    <submittedName>
        <fullName evidence="2">Uncharacterized protein</fullName>
    </submittedName>
</protein>
<keyword evidence="1" id="KW-0472">Membrane</keyword>
<reference evidence="3" key="2">
    <citation type="journal article" date="2017" name="Nat. Plants">
        <title>The Aegilops tauschii genome reveals multiple impacts of transposons.</title>
        <authorList>
            <person name="Zhao G."/>
            <person name="Zou C."/>
            <person name="Li K."/>
            <person name="Wang K."/>
            <person name="Li T."/>
            <person name="Gao L."/>
            <person name="Zhang X."/>
            <person name="Wang H."/>
            <person name="Yang Z."/>
            <person name="Liu X."/>
            <person name="Jiang W."/>
            <person name="Mao L."/>
            <person name="Kong X."/>
            <person name="Jiao Y."/>
            <person name="Jia J."/>
        </authorList>
    </citation>
    <scope>NUCLEOTIDE SEQUENCE [LARGE SCALE GENOMIC DNA]</scope>
    <source>
        <strain evidence="3">cv. AL8/78</strain>
    </source>
</reference>
<reference evidence="2" key="3">
    <citation type="journal article" date="2017" name="Nature">
        <title>Genome sequence of the progenitor of the wheat D genome Aegilops tauschii.</title>
        <authorList>
            <person name="Luo M.C."/>
            <person name="Gu Y.Q."/>
            <person name="Puiu D."/>
            <person name="Wang H."/>
            <person name="Twardziok S.O."/>
            <person name="Deal K.R."/>
            <person name="Huo N."/>
            <person name="Zhu T."/>
            <person name="Wang L."/>
            <person name="Wang Y."/>
            <person name="McGuire P.E."/>
            <person name="Liu S."/>
            <person name="Long H."/>
            <person name="Ramasamy R.K."/>
            <person name="Rodriguez J.C."/>
            <person name="Van S.L."/>
            <person name="Yuan L."/>
            <person name="Wang Z."/>
            <person name="Xia Z."/>
            <person name="Xiao L."/>
            <person name="Anderson O.D."/>
            <person name="Ouyang S."/>
            <person name="Liang Y."/>
            <person name="Zimin A.V."/>
            <person name="Pertea G."/>
            <person name="Qi P."/>
            <person name="Bennetzen J.L."/>
            <person name="Dai X."/>
            <person name="Dawson M.W."/>
            <person name="Muller H.G."/>
            <person name="Kugler K."/>
            <person name="Rivarola-Duarte L."/>
            <person name="Spannagl M."/>
            <person name="Mayer K.F.X."/>
            <person name="Lu F.H."/>
            <person name="Bevan M.W."/>
            <person name="Leroy P."/>
            <person name="Li P."/>
            <person name="You F.M."/>
            <person name="Sun Q."/>
            <person name="Liu Z."/>
            <person name="Lyons E."/>
            <person name="Wicker T."/>
            <person name="Salzberg S.L."/>
            <person name="Devos K.M."/>
            <person name="Dvorak J."/>
        </authorList>
    </citation>
    <scope>NUCLEOTIDE SEQUENCE [LARGE SCALE GENOMIC DNA]</scope>
    <source>
        <strain evidence="2">cv. AL8/78</strain>
    </source>
</reference>
<proteinExistence type="predicted"/>
<feature type="transmembrane region" description="Helical" evidence="1">
    <location>
        <begin position="7"/>
        <end position="30"/>
    </location>
</feature>
<reference evidence="2" key="5">
    <citation type="journal article" date="2021" name="G3 (Bethesda)">
        <title>Aegilops tauschii genome assembly Aet v5.0 features greater sequence contiguity and improved annotation.</title>
        <authorList>
            <person name="Wang L."/>
            <person name="Zhu T."/>
            <person name="Rodriguez J.C."/>
            <person name="Deal K.R."/>
            <person name="Dubcovsky J."/>
            <person name="McGuire P.E."/>
            <person name="Lux T."/>
            <person name="Spannagl M."/>
            <person name="Mayer K.F.X."/>
            <person name="Baldrich P."/>
            <person name="Meyers B.C."/>
            <person name="Huo N."/>
            <person name="Gu Y.Q."/>
            <person name="Zhou H."/>
            <person name="Devos K.M."/>
            <person name="Bennetzen J.L."/>
            <person name="Unver T."/>
            <person name="Budak H."/>
            <person name="Gulick P.J."/>
            <person name="Galiba G."/>
            <person name="Kalapos B."/>
            <person name="Nelson D.R."/>
            <person name="Li P."/>
            <person name="You F.M."/>
            <person name="Luo M.C."/>
            <person name="Dvorak J."/>
        </authorList>
    </citation>
    <scope>NUCLEOTIDE SEQUENCE [LARGE SCALE GENOMIC DNA]</scope>
    <source>
        <strain evidence="2">cv. AL8/78</strain>
    </source>
</reference>
<dbReference type="AlphaFoldDB" id="A0A453I1J1"/>
<reference evidence="3" key="1">
    <citation type="journal article" date="2014" name="Science">
        <title>Ancient hybridizations among the ancestral genomes of bread wheat.</title>
        <authorList>
            <consortium name="International Wheat Genome Sequencing Consortium,"/>
            <person name="Marcussen T."/>
            <person name="Sandve S.R."/>
            <person name="Heier L."/>
            <person name="Spannagl M."/>
            <person name="Pfeifer M."/>
            <person name="Jakobsen K.S."/>
            <person name="Wulff B.B."/>
            <person name="Steuernagel B."/>
            <person name="Mayer K.F."/>
            <person name="Olsen O.A."/>
        </authorList>
    </citation>
    <scope>NUCLEOTIDE SEQUENCE [LARGE SCALE GENOMIC DNA]</scope>
    <source>
        <strain evidence="3">cv. AL8/78</strain>
    </source>
</reference>
<keyword evidence="3" id="KW-1185">Reference proteome</keyword>
<accession>A0A453I1J1</accession>
<dbReference type="Gramene" id="AET4Gv20397800.19">
    <property type="protein sequence ID" value="AET4Gv20397800.19"/>
    <property type="gene ID" value="AET4Gv20397800"/>
</dbReference>